<sequence>MRRRIVERVYVTYVLNSAKPTTAVALKMVSECERAHPSAFVRAAVRGCPLPLALGTAVGAALGFATGAAGRCATAAVSPSGGAVVAASAFAGVTVSAFAGGVGGFGAGGVGGFDAGGVEGSGALEAGVPARPVRMLSLTEGITRCGVCLCFSAAKKTQSIGVTTVAVATVGTIRPPGNIFRCHSSMQQAAM</sequence>
<dbReference type="RefSeq" id="XP_029224717.1">
    <property type="nucleotide sequence ID" value="XM_029375179.1"/>
</dbReference>
<evidence type="ECO:0000313" key="1">
    <source>
        <dbReference type="EMBL" id="RNF02792.1"/>
    </source>
</evidence>
<dbReference type="Proteomes" id="UP000284403">
    <property type="component" value="Unassembled WGS sequence"/>
</dbReference>
<protein>
    <submittedName>
        <fullName evidence="1">Uncharacterized protein</fullName>
    </submittedName>
</protein>
<dbReference type="AlphaFoldDB" id="A0A3R7KWJ0"/>
<organism evidence="1 2">
    <name type="scientific">Trypanosoma conorhini</name>
    <dbReference type="NCBI Taxonomy" id="83891"/>
    <lineage>
        <taxon>Eukaryota</taxon>
        <taxon>Discoba</taxon>
        <taxon>Euglenozoa</taxon>
        <taxon>Kinetoplastea</taxon>
        <taxon>Metakinetoplastina</taxon>
        <taxon>Trypanosomatida</taxon>
        <taxon>Trypanosomatidae</taxon>
        <taxon>Trypanosoma</taxon>
    </lineage>
</organism>
<gene>
    <name evidence="1" type="ORF">Tco025E_08328</name>
</gene>
<comment type="caution">
    <text evidence="1">The sequence shown here is derived from an EMBL/GenBank/DDBJ whole genome shotgun (WGS) entry which is preliminary data.</text>
</comment>
<name>A0A3R7KWJ0_9TRYP</name>
<keyword evidence="2" id="KW-1185">Reference proteome</keyword>
<dbReference type="GeneID" id="40321939"/>
<proteinExistence type="predicted"/>
<accession>A0A3R7KWJ0</accession>
<dbReference type="EMBL" id="MKKU01000754">
    <property type="protein sequence ID" value="RNF02792.1"/>
    <property type="molecule type" value="Genomic_DNA"/>
</dbReference>
<reference evidence="1 2" key="1">
    <citation type="journal article" date="2018" name="BMC Genomics">
        <title>Genomic comparison of Trypanosoma conorhini and Trypanosoma rangeli to Trypanosoma cruzi strains of high and low virulence.</title>
        <authorList>
            <person name="Bradwell K.R."/>
            <person name="Koparde V.N."/>
            <person name="Matveyev A.V."/>
            <person name="Serrano M.G."/>
            <person name="Alves J.M."/>
            <person name="Parikh H."/>
            <person name="Huang B."/>
            <person name="Lee V."/>
            <person name="Espinosa-Alvarez O."/>
            <person name="Ortiz P.A."/>
            <person name="Costa-Martins A.G."/>
            <person name="Teixeira M.M."/>
            <person name="Buck G.A."/>
        </authorList>
    </citation>
    <scope>NUCLEOTIDE SEQUENCE [LARGE SCALE GENOMIC DNA]</scope>
    <source>
        <strain evidence="1 2">025E</strain>
    </source>
</reference>
<evidence type="ECO:0000313" key="2">
    <source>
        <dbReference type="Proteomes" id="UP000284403"/>
    </source>
</evidence>